<evidence type="ECO:0000313" key="2">
    <source>
        <dbReference type="EMBL" id="KAF2881756.1"/>
    </source>
</evidence>
<dbReference type="InterPro" id="IPR012337">
    <property type="entry name" value="RNaseH-like_sf"/>
</dbReference>
<dbReference type="Proteomes" id="UP000801492">
    <property type="component" value="Unassembled WGS sequence"/>
</dbReference>
<reference evidence="2" key="1">
    <citation type="submission" date="2019-08" db="EMBL/GenBank/DDBJ databases">
        <title>The genome of the North American firefly Photinus pyralis.</title>
        <authorList>
            <consortium name="Photinus pyralis genome working group"/>
            <person name="Fallon T.R."/>
            <person name="Sander Lower S.E."/>
            <person name="Weng J.-K."/>
        </authorList>
    </citation>
    <scope>NUCLEOTIDE SEQUENCE</scope>
    <source>
        <strain evidence="2">TRF0915ILg1</strain>
        <tissue evidence="2">Whole body</tissue>
    </source>
</reference>
<keyword evidence="3" id="KW-1185">Reference proteome</keyword>
<protein>
    <recommendedName>
        <fullName evidence="1">HAT C-terminal dimerisation domain-containing protein</fullName>
    </recommendedName>
</protein>
<feature type="domain" description="HAT C-terminal dimerisation" evidence="1">
    <location>
        <begin position="27"/>
        <end position="77"/>
    </location>
</feature>
<gene>
    <name evidence="2" type="ORF">ILUMI_24419</name>
</gene>
<sequence length="230" mass="26415">MLVSSSEDKSQEIPKSGSADAALKKELLSYRNKKRVNINENLLKWWRVPREELKELSPIARRFLSPPPAIVPSERCSVAGPKNKQGTFLISLIKVKPTEQKRKRKYDSTVSKENSFKYFVMQNNSRIPVCKKAFMSLHALAQTTIQRLKGILVSRECPRDKKGKHKTRPRVLLRETIIKIQKHIASFPTKTTHYEDRSDSESNVFDDDLLPASDSDWDFIPPALLVLMKL</sequence>
<name>A0A8K0CAJ0_IGNLU</name>
<dbReference type="EMBL" id="VTPC01090702">
    <property type="protein sequence ID" value="KAF2881756.1"/>
    <property type="molecule type" value="Genomic_DNA"/>
</dbReference>
<organism evidence="2 3">
    <name type="scientific">Ignelater luminosus</name>
    <name type="common">Cucubano</name>
    <name type="synonym">Pyrophorus luminosus</name>
    <dbReference type="NCBI Taxonomy" id="2038154"/>
    <lineage>
        <taxon>Eukaryota</taxon>
        <taxon>Metazoa</taxon>
        <taxon>Ecdysozoa</taxon>
        <taxon>Arthropoda</taxon>
        <taxon>Hexapoda</taxon>
        <taxon>Insecta</taxon>
        <taxon>Pterygota</taxon>
        <taxon>Neoptera</taxon>
        <taxon>Endopterygota</taxon>
        <taxon>Coleoptera</taxon>
        <taxon>Polyphaga</taxon>
        <taxon>Elateriformia</taxon>
        <taxon>Elateroidea</taxon>
        <taxon>Elateridae</taxon>
        <taxon>Agrypninae</taxon>
        <taxon>Pyrophorini</taxon>
        <taxon>Ignelater</taxon>
    </lineage>
</organism>
<evidence type="ECO:0000259" key="1">
    <source>
        <dbReference type="Pfam" id="PF05699"/>
    </source>
</evidence>
<proteinExistence type="predicted"/>
<dbReference type="AlphaFoldDB" id="A0A8K0CAJ0"/>
<comment type="caution">
    <text evidence="2">The sequence shown here is derived from an EMBL/GenBank/DDBJ whole genome shotgun (WGS) entry which is preliminary data.</text>
</comment>
<dbReference type="InterPro" id="IPR008906">
    <property type="entry name" value="HATC_C_dom"/>
</dbReference>
<evidence type="ECO:0000313" key="3">
    <source>
        <dbReference type="Proteomes" id="UP000801492"/>
    </source>
</evidence>
<dbReference type="GO" id="GO:0046983">
    <property type="term" value="F:protein dimerization activity"/>
    <property type="evidence" value="ECO:0007669"/>
    <property type="project" value="InterPro"/>
</dbReference>
<dbReference type="SUPFAM" id="SSF53098">
    <property type="entry name" value="Ribonuclease H-like"/>
    <property type="match status" value="1"/>
</dbReference>
<dbReference type="Pfam" id="PF05699">
    <property type="entry name" value="Dimer_Tnp_hAT"/>
    <property type="match status" value="1"/>
</dbReference>
<dbReference type="OrthoDB" id="7475343at2759"/>
<accession>A0A8K0CAJ0</accession>